<sequence length="361" mass="38998">MAELEAGLAGELDEVGKIMKQITSEDEACRISAATEIRRLTKTSSRNRRQLSGAVAPLVSMLRSLNSDSGEASILALVNLAVKDERNKTKIVEAGALVPLVHFLQSSNSTLQEYATAALLTLSASLPNRPTISTSGALPLLIKILVDGNPQAKIDALTALYNLSTIPENLTVILPLHPVPTLLCLLRNCRKSSKITEKCSALLELLVNFEEGRAALTAAEGGVLTIVEVLEEGSLRSREHAVGALLALCESDHNRYRDVILQEGAIPGLLQLTIQGTPKSRVKAHLLLQLLRSSRCKRSELQTGTLDSIVCNIVSNMDGDEQMGKAKKMLADMIEVSMEQSLRHLQQRAFVGRTQNGPPSC</sequence>
<feature type="domain" description="U-box" evidence="2">
    <location>
        <begin position="14"/>
        <end position="295"/>
    </location>
</feature>
<evidence type="ECO:0000313" key="4">
    <source>
        <dbReference type="Proteomes" id="UP000734854"/>
    </source>
</evidence>
<dbReference type="PROSITE" id="PS50176">
    <property type="entry name" value="ARM_REPEAT"/>
    <property type="match status" value="2"/>
</dbReference>
<dbReference type="OrthoDB" id="7537227at2759"/>
<dbReference type="AlphaFoldDB" id="A0A8J5C134"/>
<feature type="repeat" description="ARM" evidence="1">
    <location>
        <begin position="53"/>
        <end position="95"/>
    </location>
</feature>
<evidence type="ECO:0000256" key="1">
    <source>
        <dbReference type="PROSITE-ProRule" id="PRU00259"/>
    </source>
</evidence>
<dbReference type="Pfam" id="PF25598">
    <property type="entry name" value="ARM_PUB"/>
    <property type="match status" value="1"/>
</dbReference>
<accession>A0A8J5C134</accession>
<dbReference type="PANTHER" id="PTHR23315:SF65">
    <property type="entry name" value="ARM REPEAT SUPERFAMILY PROTEIN"/>
    <property type="match status" value="1"/>
</dbReference>
<organism evidence="3 4">
    <name type="scientific">Zingiber officinale</name>
    <name type="common">Ginger</name>
    <name type="synonym">Amomum zingiber</name>
    <dbReference type="NCBI Taxonomy" id="94328"/>
    <lineage>
        <taxon>Eukaryota</taxon>
        <taxon>Viridiplantae</taxon>
        <taxon>Streptophyta</taxon>
        <taxon>Embryophyta</taxon>
        <taxon>Tracheophyta</taxon>
        <taxon>Spermatophyta</taxon>
        <taxon>Magnoliopsida</taxon>
        <taxon>Liliopsida</taxon>
        <taxon>Zingiberales</taxon>
        <taxon>Zingiberaceae</taxon>
        <taxon>Zingiber</taxon>
    </lineage>
</organism>
<dbReference type="Proteomes" id="UP000734854">
    <property type="component" value="Unassembled WGS sequence"/>
</dbReference>
<dbReference type="PANTHER" id="PTHR23315">
    <property type="entry name" value="U BOX DOMAIN-CONTAINING"/>
    <property type="match status" value="1"/>
</dbReference>
<proteinExistence type="predicted"/>
<name>A0A8J5C134_ZINOF</name>
<evidence type="ECO:0000313" key="3">
    <source>
        <dbReference type="EMBL" id="KAG6468911.1"/>
    </source>
</evidence>
<dbReference type="InterPro" id="IPR058678">
    <property type="entry name" value="ARM_PUB"/>
</dbReference>
<dbReference type="SMART" id="SM00185">
    <property type="entry name" value="ARM"/>
    <property type="match status" value="4"/>
</dbReference>
<dbReference type="InterPro" id="IPR000225">
    <property type="entry name" value="Armadillo"/>
</dbReference>
<protein>
    <recommendedName>
        <fullName evidence="2">U-box domain-containing protein</fullName>
    </recommendedName>
</protein>
<evidence type="ECO:0000259" key="2">
    <source>
        <dbReference type="Pfam" id="PF25598"/>
    </source>
</evidence>
<dbReference type="FunFam" id="1.25.10.10:FF:000300">
    <property type="entry name" value="U-box domain-containing protein 4"/>
    <property type="match status" value="1"/>
</dbReference>
<comment type="caution">
    <text evidence="3">The sequence shown here is derived from an EMBL/GenBank/DDBJ whole genome shotgun (WGS) entry which is preliminary data.</text>
</comment>
<gene>
    <name evidence="3" type="ORF">ZIOFF_073606</name>
</gene>
<keyword evidence="4" id="KW-1185">Reference proteome</keyword>
<reference evidence="3 4" key="1">
    <citation type="submission" date="2020-08" db="EMBL/GenBank/DDBJ databases">
        <title>Plant Genome Project.</title>
        <authorList>
            <person name="Zhang R.-G."/>
        </authorList>
    </citation>
    <scope>NUCLEOTIDE SEQUENCE [LARGE SCALE GENOMIC DNA]</scope>
    <source>
        <tissue evidence="3">Rhizome</tissue>
    </source>
</reference>
<dbReference type="EMBL" id="JACMSC010000022">
    <property type="protein sequence ID" value="KAG6468911.1"/>
    <property type="molecule type" value="Genomic_DNA"/>
</dbReference>
<feature type="repeat" description="ARM" evidence="1">
    <location>
        <begin position="95"/>
        <end position="137"/>
    </location>
</feature>